<evidence type="ECO:0000313" key="1">
    <source>
        <dbReference type="EMBL" id="GCD08387.1"/>
    </source>
</evidence>
<evidence type="ECO:0000313" key="2">
    <source>
        <dbReference type="Proteomes" id="UP000287872"/>
    </source>
</evidence>
<dbReference type="Proteomes" id="UP000287872">
    <property type="component" value="Unassembled WGS sequence"/>
</dbReference>
<dbReference type="OrthoDB" id="1708042at2"/>
<name>A0A401UFQ5_9CLOT</name>
<gene>
    <name evidence="1" type="ORF">Ctaglu_00100</name>
</gene>
<dbReference type="RefSeq" id="WP_124996815.1">
    <property type="nucleotide sequence ID" value="NZ_BHYK01000001.1"/>
</dbReference>
<comment type="caution">
    <text evidence="1">The sequence shown here is derived from an EMBL/GenBank/DDBJ whole genome shotgun (WGS) entry which is preliminary data.</text>
</comment>
<organism evidence="1 2">
    <name type="scientific">Clostridium tagluense</name>
    <dbReference type="NCBI Taxonomy" id="360422"/>
    <lineage>
        <taxon>Bacteria</taxon>
        <taxon>Bacillati</taxon>
        <taxon>Bacillota</taxon>
        <taxon>Clostridia</taxon>
        <taxon>Eubacteriales</taxon>
        <taxon>Clostridiaceae</taxon>
        <taxon>Clostridium</taxon>
    </lineage>
</organism>
<proteinExistence type="predicted"/>
<dbReference type="AlphaFoldDB" id="A0A401UFQ5"/>
<keyword evidence="2" id="KW-1185">Reference proteome</keyword>
<protein>
    <recommendedName>
        <fullName evidence="3">YkuS family protein</fullName>
    </recommendedName>
</protein>
<dbReference type="Pfam" id="PF03698">
    <property type="entry name" value="UPF0180"/>
    <property type="match status" value="1"/>
</dbReference>
<sequence>MKKVAVQNGLGIISDYLCKEGYTVKEFDNRKKNAGNFLNKYDAIVVTGENQNIMGIEDTISSTPIIDATGMTAKEVMQRIEAK</sequence>
<dbReference type="EMBL" id="BHYK01000001">
    <property type="protein sequence ID" value="GCD08387.1"/>
    <property type="molecule type" value="Genomic_DNA"/>
</dbReference>
<evidence type="ECO:0008006" key="3">
    <source>
        <dbReference type="Google" id="ProtNLM"/>
    </source>
</evidence>
<reference evidence="1 2" key="1">
    <citation type="submission" date="2018-11" db="EMBL/GenBank/DDBJ databases">
        <title>Genome sequencing and assembly of Clostridium tagluense strain A121.</title>
        <authorList>
            <person name="Murakami T."/>
            <person name="Segawa T."/>
            <person name="Shcherbakova V.A."/>
            <person name="Mori H."/>
            <person name="Yoshimura Y."/>
        </authorList>
    </citation>
    <scope>NUCLEOTIDE SEQUENCE [LARGE SCALE GENOMIC DNA]</scope>
    <source>
        <strain evidence="1 2">A121</strain>
    </source>
</reference>
<dbReference type="InterPro" id="IPR005370">
    <property type="entry name" value="UPF0180"/>
</dbReference>
<accession>A0A401UFQ5</accession>